<reference evidence="2" key="1">
    <citation type="submission" date="2017-04" db="EMBL/GenBank/DDBJ databases">
        <authorList>
            <person name="Varghese N."/>
            <person name="Submissions S."/>
        </authorList>
    </citation>
    <scope>NUCLEOTIDE SEQUENCE [LARGE SCALE GENOMIC DNA]</scope>
    <source>
        <strain evidence="2">VKM Ac-2510</strain>
    </source>
</reference>
<evidence type="ECO:0000313" key="1">
    <source>
        <dbReference type="EMBL" id="SMG38778.1"/>
    </source>
</evidence>
<dbReference type="PANTHER" id="PTHR18901">
    <property type="entry name" value="2-DEOXYGLUCOSE-6-PHOSPHATE PHOSPHATASE 2"/>
    <property type="match status" value="1"/>
</dbReference>
<dbReference type="PANTHER" id="PTHR18901:SF38">
    <property type="entry name" value="PSEUDOURIDINE-5'-PHOSPHATASE"/>
    <property type="match status" value="1"/>
</dbReference>
<dbReference type="SUPFAM" id="SSF56784">
    <property type="entry name" value="HAD-like"/>
    <property type="match status" value="1"/>
</dbReference>
<dbReference type="Pfam" id="PF00702">
    <property type="entry name" value="Hydrolase"/>
    <property type="match status" value="1"/>
</dbReference>
<name>A0A1X7KE28_9MICO</name>
<keyword evidence="2" id="KW-1185">Reference proteome</keyword>
<dbReference type="Gene3D" id="3.40.50.1000">
    <property type="entry name" value="HAD superfamily/HAD-like"/>
    <property type="match status" value="1"/>
</dbReference>
<dbReference type="InterPro" id="IPR006439">
    <property type="entry name" value="HAD-SF_hydro_IA"/>
</dbReference>
<gene>
    <name evidence="1" type="ORF">SAMN06296010_2434</name>
</gene>
<dbReference type="STRING" id="150121.SAMN06296010_2434"/>
<dbReference type="NCBIfam" id="TIGR01509">
    <property type="entry name" value="HAD-SF-IA-v3"/>
    <property type="match status" value="1"/>
</dbReference>
<protein>
    <submittedName>
        <fullName evidence="1">Haloacid dehalogenase superfamily, subfamily IA, variant 3 with third motif having DD or ED</fullName>
    </submittedName>
</protein>
<dbReference type="SFLD" id="SFLDG01129">
    <property type="entry name" value="C1.5:_HAD__Beta-PGM__Phosphata"/>
    <property type="match status" value="1"/>
</dbReference>
<dbReference type="CDD" id="cd07505">
    <property type="entry name" value="HAD_BPGM-like"/>
    <property type="match status" value="1"/>
</dbReference>
<proteinExistence type="predicted"/>
<dbReference type="AlphaFoldDB" id="A0A1X7KE28"/>
<dbReference type="Gene3D" id="1.10.150.240">
    <property type="entry name" value="Putative phosphatase, domain 2"/>
    <property type="match status" value="1"/>
</dbReference>
<evidence type="ECO:0000313" key="2">
    <source>
        <dbReference type="Proteomes" id="UP000193244"/>
    </source>
</evidence>
<sequence length="233" mass="25005">MTPLPAAVLWDMDGTIVDTEPYWMQSQEALVSRFGGSWTHEDAMTLVGSGLDRTARLLQEHGVDMAADAIIDHLTREVMDHISVSVPWRPGARELLSSLRESEVPCALVTMSFGVMAEHVRSFIPFDAFDVVVSGDSVENSKPHPEAYLEAARLLGVSIEECVAFEDSVPGVTSAASSGAVTIGVPHMLPLENSPASVLWPTLEGRTVDDVSAALAAHRRSGAIHPTTGSRHP</sequence>
<dbReference type="SFLD" id="SFLDS00003">
    <property type="entry name" value="Haloacid_Dehalogenase"/>
    <property type="match status" value="1"/>
</dbReference>
<dbReference type="InterPro" id="IPR036412">
    <property type="entry name" value="HAD-like_sf"/>
</dbReference>
<dbReference type="InterPro" id="IPR023214">
    <property type="entry name" value="HAD_sf"/>
</dbReference>
<dbReference type="Proteomes" id="UP000193244">
    <property type="component" value="Unassembled WGS sequence"/>
</dbReference>
<dbReference type="EMBL" id="FXAY01000003">
    <property type="protein sequence ID" value="SMG38778.1"/>
    <property type="molecule type" value="Genomic_DNA"/>
</dbReference>
<dbReference type="RefSeq" id="WP_228515512.1">
    <property type="nucleotide sequence ID" value="NZ_FXAY01000003.1"/>
</dbReference>
<accession>A0A1X7KE28</accession>
<dbReference type="InterPro" id="IPR023198">
    <property type="entry name" value="PGP-like_dom2"/>
</dbReference>
<organism evidence="1 2">
    <name type="scientific">Agreia pratensis</name>
    <dbReference type="NCBI Taxonomy" id="150121"/>
    <lineage>
        <taxon>Bacteria</taxon>
        <taxon>Bacillati</taxon>
        <taxon>Actinomycetota</taxon>
        <taxon>Actinomycetes</taxon>
        <taxon>Micrococcales</taxon>
        <taxon>Microbacteriaceae</taxon>
        <taxon>Agreia</taxon>
    </lineage>
</organism>